<dbReference type="GO" id="GO:0097505">
    <property type="term" value="C:Rad6-Rad18 complex"/>
    <property type="evidence" value="ECO:0007669"/>
    <property type="project" value="TreeGrafter"/>
</dbReference>
<evidence type="ECO:0000256" key="1">
    <source>
        <dbReference type="ARBA" id="ARBA00015551"/>
    </source>
</evidence>
<dbReference type="PROSITE" id="PS50089">
    <property type="entry name" value="ZF_RING_2"/>
    <property type="match status" value="1"/>
</dbReference>
<feature type="compositionally biased region" description="Polar residues" evidence="6">
    <location>
        <begin position="137"/>
        <end position="155"/>
    </location>
</feature>
<dbReference type="EMBL" id="CALTRL010002941">
    <property type="protein sequence ID" value="CAH7677160.1"/>
    <property type="molecule type" value="Genomic_DNA"/>
</dbReference>
<dbReference type="Pfam" id="PF00097">
    <property type="entry name" value="zf-C3HC4"/>
    <property type="match status" value="1"/>
</dbReference>
<feature type="compositionally biased region" description="Basic and acidic residues" evidence="6">
    <location>
        <begin position="179"/>
        <end position="191"/>
    </location>
</feature>
<gene>
    <name evidence="9" type="ORF">PPACK8108_LOCUS12300</name>
</gene>
<dbReference type="InterPro" id="IPR018957">
    <property type="entry name" value="Znf_C3HC4_RING-type"/>
</dbReference>
<dbReference type="Pfam" id="PF02037">
    <property type="entry name" value="SAP"/>
    <property type="match status" value="1"/>
</dbReference>
<dbReference type="PROSITE" id="PS50800">
    <property type="entry name" value="SAP"/>
    <property type="match status" value="1"/>
</dbReference>
<name>A0AAV0B1Q6_PHAPC</name>
<evidence type="ECO:0000256" key="3">
    <source>
        <dbReference type="ARBA" id="ARBA00022771"/>
    </source>
</evidence>
<feature type="region of interest" description="Disordered" evidence="6">
    <location>
        <begin position="424"/>
        <end position="466"/>
    </location>
</feature>
<feature type="region of interest" description="Disordered" evidence="6">
    <location>
        <begin position="137"/>
        <end position="221"/>
    </location>
</feature>
<dbReference type="Proteomes" id="UP001153365">
    <property type="component" value="Unassembled WGS sequence"/>
</dbReference>
<dbReference type="PANTHER" id="PTHR14134">
    <property type="entry name" value="E3 UBIQUITIN-PROTEIN LIGASE RAD18"/>
    <property type="match status" value="1"/>
</dbReference>
<dbReference type="InterPro" id="IPR001841">
    <property type="entry name" value="Znf_RING"/>
</dbReference>
<evidence type="ECO:0000259" key="8">
    <source>
        <dbReference type="PROSITE" id="PS50800"/>
    </source>
</evidence>
<dbReference type="GO" id="GO:0061630">
    <property type="term" value="F:ubiquitin protein ligase activity"/>
    <property type="evidence" value="ECO:0007669"/>
    <property type="project" value="InterPro"/>
</dbReference>
<dbReference type="SUPFAM" id="SSF68906">
    <property type="entry name" value="SAP domain"/>
    <property type="match status" value="1"/>
</dbReference>
<dbReference type="InterPro" id="IPR017907">
    <property type="entry name" value="Znf_RING_CS"/>
</dbReference>
<keyword evidence="2" id="KW-0479">Metal-binding</keyword>
<dbReference type="SUPFAM" id="SSF57850">
    <property type="entry name" value="RING/U-box"/>
    <property type="match status" value="1"/>
</dbReference>
<dbReference type="PROSITE" id="PS00518">
    <property type="entry name" value="ZF_RING_1"/>
    <property type="match status" value="1"/>
</dbReference>
<dbReference type="GO" id="GO:0006301">
    <property type="term" value="P:DNA damage tolerance"/>
    <property type="evidence" value="ECO:0007669"/>
    <property type="project" value="InterPro"/>
</dbReference>
<dbReference type="GO" id="GO:0006513">
    <property type="term" value="P:protein monoubiquitination"/>
    <property type="evidence" value="ECO:0007669"/>
    <property type="project" value="InterPro"/>
</dbReference>
<sequence>MTGIQRNSFQNELLKVSAPEDFPSKLRNLGALDSTLRCPICKDFYQAPVIIHISNCCHTFCSACIRTCFNNNSDMRIGASGLGGVGSSQRCPICKVAAQEEKIKPVPTLEAAVKVWEEARSEVFKLIEQVHSLSSQKIETNDPASQFSNETSSQAHRGGFDSKLSKNYKENSPSGSGEAKLESSSTREPRPTRVASQKASKKLEKCSSKQLTNRSSESDSDIELLDPKAIVDCFICGARLPNSSMDSHITKCLSGEGLRSGKLPFKSISSAKPSQKNNFKSTSRGTIAGKRASQIPENKIALPHLSSMKLKELKAELVKLKLSTDGPQNVLNRRLSRYITLFNANIDSDPIHRRTVESLKEELEEWERLQEIDAAKRRKLNGESKFAVEHFIGHKRTVITSQAEYLQKNKDQFELLTARAAIGHKKKSSAQDSNSERKEDKDINNLQSSIQQDLNSSSSITKSVEL</sequence>
<dbReference type="PANTHER" id="PTHR14134:SF2">
    <property type="entry name" value="E3 UBIQUITIN-PROTEIN LIGASE RAD18"/>
    <property type="match status" value="1"/>
</dbReference>
<dbReference type="SMART" id="SM00184">
    <property type="entry name" value="RING"/>
    <property type="match status" value="1"/>
</dbReference>
<keyword evidence="4" id="KW-0862">Zinc</keyword>
<dbReference type="InterPro" id="IPR003034">
    <property type="entry name" value="SAP_dom"/>
</dbReference>
<proteinExistence type="predicted"/>
<dbReference type="InterPro" id="IPR039577">
    <property type="entry name" value="Rad18"/>
</dbReference>
<dbReference type="GO" id="GO:0005634">
    <property type="term" value="C:nucleus"/>
    <property type="evidence" value="ECO:0007669"/>
    <property type="project" value="TreeGrafter"/>
</dbReference>
<comment type="caution">
    <text evidence="9">The sequence shown here is derived from an EMBL/GenBank/DDBJ whole genome shotgun (WGS) entry which is preliminary data.</text>
</comment>
<dbReference type="InterPro" id="IPR036361">
    <property type="entry name" value="SAP_dom_sf"/>
</dbReference>
<keyword evidence="3 5" id="KW-0863">Zinc-finger</keyword>
<organism evidence="9 10">
    <name type="scientific">Phakopsora pachyrhizi</name>
    <name type="common">Asian soybean rust disease fungus</name>
    <dbReference type="NCBI Taxonomy" id="170000"/>
    <lineage>
        <taxon>Eukaryota</taxon>
        <taxon>Fungi</taxon>
        <taxon>Dikarya</taxon>
        <taxon>Basidiomycota</taxon>
        <taxon>Pucciniomycotina</taxon>
        <taxon>Pucciniomycetes</taxon>
        <taxon>Pucciniales</taxon>
        <taxon>Phakopsoraceae</taxon>
        <taxon>Phakopsora</taxon>
    </lineage>
</organism>
<evidence type="ECO:0000313" key="9">
    <source>
        <dbReference type="EMBL" id="CAH7677160.1"/>
    </source>
</evidence>
<dbReference type="InterPro" id="IPR013083">
    <property type="entry name" value="Znf_RING/FYVE/PHD"/>
</dbReference>
<dbReference type="GO" id="GO:0008270">
    <property type="term" value="F:zinc ion binding"/>
    <property type="evidence" value="ECO:0007669"/>
    <property type="project" value="UniProtKB-KW"/>
</dbReference>
<keyword evidence="10" id="KW-1185">Reference proteome</keyword>
<feature type="compositionally biased region" description="Low complexity" evidence="6">
    <location>
        <begin position="444"/>
        <end position="460"/>
    </location>
</feature>
<dbReference type="GO" id="GO:0003697">
    <property type="term" value="F:single-stranded DNA binding"/>
    <property type="evidence" value="ECO:0007669"/>
    <property type="project" value="InterPro"/>
</dbReference>
<evidence type="ECO:0000256" key="6">
    <source>
        <dbReference type="SAM" id="MobiDB-lite"/>
    </source>
</evidence>
<evidence type="ECO:0000259" key="7">
    <source>
        <dbReference type="PROSITE" id="PS50089"/>
    </source>
</evidence>
<evidence type="ECO:0000256" key="4">
    <source>
        <dbReference type="ARBA" id="ARBA00022833"/>
    </source>
</evidence>
<protein>
    <recommendedName>
        <fullName evidence="1">Postreplication repair E3 ubiquitin-protein ligase RAD18</fullName>
    </recommendedName>
</protein>
<accession>A0AAV0B1Q6</accession>
<evidence type="ECO:0000313" key="10">
    <source>
        <dbReference type="Proteomes" id="UP001153365"/>
    </source>
</evidence>
<dbReference type="Gene3D" id="3.30.40.10">
    <property type="entry name" value="Zinc/RING finger domain, C3HC4 (zinc finger)"/>
    <property type="match status" value="1"/>
</dbReference>
<evidence type="ECO:0000256" key="5">
    <source>
        <dbReference type="PROSITE-ProRule" id="PRU00175"/>
    </source>
</evidence>
<dbReference type="SMART" id="SM00513">
    <property type="entry name" value="SAP"/>
    <property type="match status" value="1"/>
</dbReference>
<evidence type="ECO:0000256" key="2">
    <source>
        <dbReference type="ARBA" id="ARBA00022723"/>
    </source>
</evidence>
<reference evidence="9" key="1">
    <citation type="submission" date="2022-06" db="EMBL/GenBank/DDBJ databases">
        <authorList>
            <consortium name="SYNGENTA / RWTH Aachen University"/>
        </authorList>
    </citation>
    <scope>NUCLEOTIDE SEQUENCE</scope>
</reference>
<feature type="compositionally biased region" description="Basic and acidic residues" evidence="6">
    <location>
        <begin position="158"/>
        <end position="169"/>
    </location>
</feature>
<feature type="domain" description="SAP" evidence="8">
    <location>
        <begin position="305"/>
        <end position="339"/>
    </location>
</feature>
<dbReference type="AlphaFoldDB" id="A0AAV0B1Q6"/>
<feature type="domain" description="RING-type" evidence="7">
    <location>
        <begin position="38"/>
        <end position="95"/>
    </location>
</feature>
<feature type="compositionally biased region" description="Basic and acidic residues" evidence="6">
    <location>
        <begin position="434"/>
        <end position="443"/>
    </location>
</feature>